<reference evidence="9 10" key="1">
    <citation type="submission" date="2009-02" db="EMBL/GenBank/DDBJ databases">
        <authorList>
            <person name="Fulton L."/>
            <person name="Clifton S."/>
            <person name="Fulton B."/>
            <person name="Xu J."/>
            <person name="Minx P."/>
            <person name="Pepin K.H."/>
            <person name="Johnson M."/>
            <person name="Bhonagiri V."/>
            <person name="Nash W.E."/>
            <person name="Mardis E.R."/>
            <person name="Wilson R.K."/>
        </authorList>
    </citation>
    <scope>NUCLEOTIDE SEQUENCE [LARGE SCALE GENOMIC DNA]</scope>
    <source>
        <strain evidence="9 10">DSM 16841</strain>
    </source>
</reference>
<sequence length="42" mass="4768">MFCDLLARMVFAPTEMSISTVTAIFGAPVMIAVMLKQRQERY</sequence>
<evidence type="ECO:0000256" key="5">
    <source>
        <dbReference type="ARBA" id="ARBA00022692"/>
    </source>
</evidence>
<proteinExistence type="inferred from homology"/>
<dbReference type="GO" id="GO:0005886">
    <property type="term" value="C:plasma membrane"/>
    <property type="evidence" value="ECO:0007669"/>
    <property type="project" value="UniProtKB-SubCell"/>
</dbReference>
<evidence type="ECO:0000313" key="10">
    <source>
        <dbReference type="Proteomes" id="UP000003561"/>
    </source>
</evidence>
<evidence type="ECO:0000256" key="3">
    <source>
        <dbReference type="ARBA" id="ARBA00022448"/>
    </source>
</evidence>
<comment type="caution">
    <text evidence="9">The sequence shown here is derived from an EMBL/GenBank/DDBJ whole genome shotgun (WGS) entry which is preliminary data.</text>
</comment>
<keyword evidence="7 8" id="KW-0472">Membrane</keyword>
<evidence type="ECO:0000256" key="6">
    <source>
        <dbReference type="ARBA" id="ARBA00022989"/>
    </source>
</evidence>
<keyword evidence="6 8" id="KW-1133">Transmembrane helix</keyword>
<dbReference type="Gene3D" id="1.10.3470.10">
    <property type="entry name" value="ABC transporter involved in vitamin B12 uptake, BtuC"/>
    <property type="match status" value="1"/>
</dbReference>
<comment type="subcellular location">
    <subcellularLocation>
        <location evidence="1">Cell membrane</location>
        <topology evidence="1">Multi-pass membrane protein</topology>
    </subcellularLocation>
</comment>
<dbReference type="InterPro" id="IPR000522">
    <property type="entry name" value="ABC_transptr_permease_BtuC"/>
</dbReference>
<keyword evidence="3" id="KW-0813">Transport</keyword>
<dbReference type="AlphaFoldDB" id="C0FT00"/>
<reference evidence="9 10" key="2">
    <citation type="submission" date="2009-03" db="EMBL/GenBank/DDBJ databases">
        <title>Draft genome sequence of Roseburia inulinivorans (DSM 16841).</title>
        <authorList>
            <person name="Sudarsanam P."/>
            <person name="Ley R."/>
            <person name="Guruge J."/>
            <person name="Turnbaugh P.J."/>
            <person name="Mahowald M."/>
            <person name="Liep D."/>
            <person name="Gordon J."/>
        </authorList>
    </citation>
    <scope>NUCLEOTIDE SEQUENCE [LARGE SCALE GENOMIC DNA]</scope>
    <source>
        <strain evidence="9 10">DSM 16841</strain>
    </source>
</reference>
<name>C0FT00_9FIRM</name>
<dbReference type="SUPFAM" id="SSF81345">
    <property type="entry name" value="ABC transporter involved in vitamin B12 uptake, BtuC"/>
    <property type="match status" value="1"/>
</dbReference>
<evidence type="ECO:0000256" key="1">
    <source>
        <dbReference type="ARBA" id="ARBA00004651"/>
    </source>
</evidence>
<keyword evidence="5 8" id="KW-0812">Transmembrane</keyword>
<gene>
    <name evidence="9" type="ORF">ROSEINA2194_01867</name>
</gene>
<dbReference type="GO" id="GO:0022857">
    <property type="term" value="F:transmembrane transporter activity"/>
    <property type="evidence" value="ECO:0007669"/>
    <property type="project" value="InterPro"/>
</dbReference>
<evidence type="ECO:0008006" key="11">
    <source>
        <dbReference type="Google" id="ProtNLM"/>
    </source>
</evidence>
<dbReference type="Pfam" id="PF01032">
    <property type="entry name" value="FecCD"/>
    <property type="match status" value="1"/>
</dbReference>
<evidence type="ECO:0000256" key="2">
    <source>
        <dbReference type="ARBA" id="ARBA00007935"/>
    </source>
</evidence>
<dbReference type="InterPro" id="IPR037294">
    <property type="entry name" value="ABC_BtuC-like"/>
</dbReference>
<dbReference type="EMBL" id="ACFY01000084">
    <property type="protein sequence ID" value="EEG94229.1"/>
    <property type="molecule type" value="Genomic_DNA"/>
</dbReference>
<evidence type="ECO:0000256" key="8">
    <source>
        <dbReference type="SAM" id="Phobius"/>
    </source>
</evidence>
<dbReference type="eggNOG" id="COG0609">
    <property type="taxonomic scope" value="Bacteria"/>
</dbReference>
<evidence type="ECO:0000256" key="7">
    <source>
        <dbReference type="ARBA" id="ARBA00023136"/>
    </source>
</evidence>
<organism evidence="9 10">
    <name type="scientific">Roseburia inulinivorans DSM 16841</name>
    <dbReference type="NCBI Taxonomy" id="622312"/>
    <lineage>
        <taxon>Bacteria</taxon>
        <taxon>Bacillati</taxon>
        <taxon>Bacillota</taxon>
        <taxon>Clostridia</taxon>
        <taxon>Lachnospirales</taxon>
        <taxon>Lachnospiraceae</taxon>
        <taxon>Roseburia</taxon>
    </lineage>
</organism>
<evidence type="ECO:0000313" key="9">
    <source>
        <dbReference type="EMBL" id="EEG94229.1"/>
    </source>
</evidence>
<comment type="similarity">
    <text evidence="2">Belongs to the binding-protein-dependent transport system permease family. FecCD subfamily.</text>
</comment>
<evidence type="ECO:0000256" key="4">
    <source>
        <dbReference type="ARBA" id="ARBA00022475"/>
    </source>
</evidence>
<protein>
    <recommendedName>
        <fullName evidence="11">Iron chelate uptake ABC transporter, FeCT family, permease protein</fullName>
    </recommendedName>
</protein>
<dbReference type="Proteomes" id="UP000003561">
    <property type="component" value="Unassembled WGS sequence"/>
</dbReference>
<keyword evidence="4" id="KW-1003">Cell membrane</keyword>
<accession>C0FT00</accession>
<feature type="transmembrane region" description="Helical" evidence="8">
    <location>
        <begin position="16"/>
        <end position="35"/>
    </location>
</feature>